<evidence type="ECO:0000313" key="3">
    <source>
        <dbReference type="Proteomes" id="UP000008022"/>
    </source>
</evidence>
<evidence type="ECO:0000313" key="2">
    <source>
        <dbReference type="EnsemblPlants" id="ORUFI07G23530.1"/>
    </source>
</evidence>
<keyword evidence="3" id="KW-1185">Reference proteome</keyword>
<evidence type="ECO:0000256" key="1">
    <source>
        <dbReference type="SAM" id="MobiDB-lite"/>
    </source>
</evidence>
<name>A0A0E0QBD2_ORYRU</name>
<accession>A0A0E0QBD2</accession>
<dbReference type="EnsemblPlants" id="ORUFI07G23530.1">
    <property type="protein sequence ID" value="ORUFI07G23530.1"/>
    <property type="gene ID" value="ORUFI07G23530"/>
</dbReference>
<reference evidence="2" key="2">
    <citation type="submission" date="2015-06" db="UniProtKB">
        <authorList>
            <consortium name="EnsemblPlants"/>
        </authorList>
    </citation>
    <scope>IDENTIFICATION</scope>
</reference>
<dbReference type="HOGENOM" id="CLU_2041885_0_0_1"/>
<dbReference type="Proteomes" id="UP000008022">
    <property type="component" value="Unassembled WGS sequence"/>
</dbReference>
<organism evidence="2 3">
    <name type="scientific">Oryza rufipogon</name>
    <name type="common">Brownbeard rice</name>
    <name type="synonym">Asian wild rice</name>
    <dbReference type="NCBI Taxonomy" id="4529"/>
    <lineage>
        <taxon>Eukaryota</taxon>
        <taxon>Viridiplantae</taxon>
        <taxon>Streptophyta</taxon>
        <taxon>Embryophyta</taxon>
        <taxon>Tracheophyta</taxon>
        <taxon>Spermatophyta</taxon>
        <taxon>Magnoliopsida</taxon>
        <taxon>Liliopsida</taxon>
        <taxon>Poales</taxon>
        <taxon>Poaceae</taxon>
        <taxon>BOP clade</taxon>
        <taxon>Oryzoideae</taxon>
        <taxon>Oryzeae</taxon>
        <taxon>Oryzinae</taxon>
        <taxon>Oryza</taxon>
    </lineage>
</organism>
<dbReference type="Gramene" id="ORUFI07G23530.1">
    <property type="protein sequence ID" value="ORUFI07G23530.1"/>
    <property type="gene ID" value="ORUFI07G23530"/>
</dbReference>
<sequence>MASPRLAFASAPSPASELDPPTSSCVPAGSGSCGCGLWLPRGASGGHGGSGGGRELWFGEMEWERGEWRGSGGWRRIEAGKVERGVNAKVATSALSMMPTSAFIGASVSMTLPMSPFIFVT</sequence>
<dbReference type="PROSITE" id="PS51257">
    <property type="entry name" value="PROKAR_LIPOPROTEIN"/>
    <property type="match status" value="1"/>
</dbReference>
<proteinExistence type="predicted"/>
<protein>
    <submittedName>
        <fullName evidence="2">Uncharacterized protein</fullName>
    </submittedName>
</protein>
<reference evidence="3" key="1">
    <citation type="submission" date="2013-06" db="EMBL/GenBank/DDBJ databases">
        <authorList>
            <person name="Zhao Q."/>
        </authorList>
    </citation>
    <scope>NUCLEOTIDE SEQUENCE</scope>
    <source>
        <strain evidence="3">cv. W1943</strain>
    </source>
</reference>
<feature type="region of interest" description="Disordered" evidence="1">
    <location>
        <begin position="1"/>
        <end position="30"/>
    </location>
</feature>
<dbReference type="AlphaFoldDB" id="A0A0E0QBD2"/>